<accession>A0ABW0LQF7</accession>
<evidence type="ECO:0000313" key="3">
    <source>
        <dbReference type="Proteomes" id="UP001596105"/>
    </source>
</evidence>
<dbReference type="GO" id="GO:0004519">
    <property type="term" value="F:endonuclease activity"/>
    <property type="evidence" value="ECO:0007669"/>
    <property type="project" value="UniProtKB-KW"/>
</dbReference>
<dbReference type="PANTHER" id="PTHR34107:SF4">
    <property type="entry name" value="SLL1222 PROTEIN"/>
    <property type="match status" value="1"/>
</dbReference>
<keyword evidence="2" id="KW-0255">Endonuclease</keyword>
<feature type="domain" description="Putative restriction endonuclease" evidence="1">
    <location>
        <begin position="25"/>
        <end position="181"/>
    </location>
</feature>
<dbReference type="SUPFAM" id="SSF52980">
    <property type="entry name" value="Restriction endonuclease-like"/>
    <property type="match status" value="1"/>
</dbReference>
<evidence type="ECO:0000313" key="2">
    <source>
        <dbReference type="EMBL" id="MFC5468039.1"/>
    </source>
</evidence>
<protein>
    <submittedName>
        <fullName evidence="2">Uma2 family endonuclease</fullName>
    </submittedName>
</protein>
<dbReference type="Gene3D" id="3.90.1570.10">
    <property type="entry name" value="tt1808, chain A"/>
    <property type="match status" value="1"/>
</dbReference>
<gene>
    <name evidence="2" type="ORF">ACFPPD_04855</name>
</gene>
<dbReference type="PANTHER" id="PTHR34107">
    <property type="entry name" value="SLL0198 PROTEIN-RELATED"/>
    <property type="match status" value="1"/>
</dbReference>
<evidence type="ECO:0000259" key="1">
    <source>
        <dbReference type="Pfam" id="PF05685"/>
    </source>
</evidence>
<dbReference type="InterPro" id="IPR011335">
    <property type="entry name" value="Restrct_endonuc-II-like"/>
</dbReference>
<dbReference type="InterPro" id="IPR012296">
    <property type="entry name" value="Nuclease_put_TT1808"/>
</dbReference>
<dbReference type="CDD" id="cd06260">
    <property type="entry name" value="DUF820-like"/>
    <property type="match status" value="1"/>
</dbReference>
<dbReference type="Pfam" id="PF05685">
    <property type="entry name" value="Uma2"/>
    <property type="match status" value="1"/>
</dbReference>
<reference evidence="3" key="1">
    <citation type="journal article" date="2019" name="Int. J. Syst. Evol. Microbiol.">
        <title>The Global Catalogue of Microorganisms (GCM) 10K type strain sequencing project: providing services to taxonomists for standard genome sequencing and annotation.</title>
        <authorList>
            <consortium name="The Broad Institute Genomics Platform"/>
            <consortium name="The Broad Institute Genome Sequencing Center for Infectious Disease"/>
            <person name="Wu L."/>
            <person name="Ma J."/>
        </authorList>
    </citation>
    <scope>NUCLEOTIDE SEQUENCE [LARGE SCALE GENOMIC DNA]</scope>
    <source>
        <strain evidence="3">CCUG 57113</strain>
    </source>
</reference>
<dbReference type="EMBL" id="JBHSMH010000006">
    <property type="protein sequence ID" value="MFC5468039.1"/>
    <property type="molecule type" value="Genomic_DNA"/>
</dbReference>
<keyword evidence="2" id="KW-0540">Nuclease</keyword>
<keyword evidence="2" id="KW-0378">Hydrolase</keyword>
<comment type="caution">
    <text evidence="2">The sequence shown here is derived from an EMBL/GenBank/DDBJ whole genome shotgun (WGS) entry which is preliminary data.</text>
</comment>
<dbReference type="Proteomes" id="UP001596105">
    <property type="component" value="Unassembled WGS sequence"/>
</dbReference>
<proteinExistence type="predicted"/>
<name>A0ABW0LQF7_9BACL</name>
<keyword evidence="3" id="KW-1185">Reference proteome</keyword>
<dbReference type="InterPro" id="IPR008538">
    <property type="entry name" value="Uma2"/>
</dbReference>
<organism evidence="2 3">
    <name type="scientific">Cohnella suwonensis</name>
    <dbReference type="NCBI Taxonomy" id="696072"/>
    <lineage>
        <taxon>Bacteria</taxon>
        <taxon>Bacillati</taxon>
        <taxon>Bacillota</taxon>
        <taxon>Bacilli</taxon>
        <taxon>Bacillales</taxon>
        <taxon>Paenibacillaceae</taxon>
        <taxon>Cohnella</taxon>
    </lineage>
</organism>
<sequence length="204" mass="23354">MSKKKKDEERIKEQLAGYETVTYDMYAAMPDDGKRYEIFDGKLEMMSGPNTIHQSVSGEMQFVLKQTCNSDYMIFVAPLDVIFSKKDVVQPDVMLVHVSRMDIVKKRGIEGAPDLLAEIISPGSRKKDKIKKLQLYARYLVPEYWIVDLDARTIERHVLKGEMYELEDLFEGDDQVVSDKLPCVSFLVSDLFKGTGIQRLLSSN</sequence>
<dbReference type="RefSeq" id="WP_209751740.1">
    <property type="nucleotide sequence ID" value="NZ_JBHSMH010000006.1"/>
</dbReference>